<reference evidence="2 3" key="1">
    <citation type="submission" date="2019-06" db="EMBL/GenBank/DDBJ databases">
        <title>Rhodococcus spaelei sp. nov., isolated from a cave.</title>
        <authorList>
            <person name="Lee S.D."/>
        </authorList>
    </citation>
    <scope>NUCLEOTIDE SEQUENCE [LARGE SCALE GENOMIC DNA]</scope>
    <source>
        <strain evidence="2 3">C9-5</strain>
    </source>
</reference>
<protein>
    <recommendedName>
        <fullName evidence="4">DUF732 domain-containing protein</fullName>
    </recommendedName>
</protein>
<keyword evidence="3" id="KW-1185">Reference proteome</keyword>
<name>A0A541BMI8_9NOCA</name>
<dbReference type="Proteomes" id="UP000316256">
    <property type="component" value="Unassembled WGS sequence"/>
</dbReference>
<evidence type="ECO:0000313" key="3">
    <source>
        <dbReference type="Proteomes" id="UP000316256"/>
    </source>
</evidence>
<gene>
    <name evidence="2" type="ORF">FK531_08455</name>
</gene>
<keyword evidence="1" id="KW-0732">Signal</keyword>
<accession>A0A541BMI8</accession>
<feature type="chain" id="PRO_5038383567" description="DUF732 domain-containing protein" evidence="1">
    <location>
        <begin position="23"/>
        <end position="116"/>
    </location>
</feature>
<sequence length="116" mass="12416">MTVVTKLLAALVGVGIVVAAMAGTHSAEPDRGLSESQLDLLADVRSEVPTLGGKSDQRIVEHTALVCEKLALPRRNRYDIALSALRSLGYRESDAETFVLYAAGISCPESLPRIPR</sequence>
<comment type="caution">
    <text evidence="2">The sequence shown here is derived from an EMBL/GenBank/DDBJ whole genome shotgun (WGS) entry which is preliminary data.</text>
</comment>
<proteinExistence type="predicted"/>
<feature type="signal peptide" evidence="1">
    <location>
        <begin position="1"/>
        <end position="22"/>
    </location>
</feature>
<dbReference type="EMBL" id="VIGH01000003">
    <property type="protein sequence ID" value="TQF73508.1"/>
    <property type="molecule type" value="Genomic_DNA"/>
</dbReference>
<evidence type="ECO:0000313" key="2">
    <source>
        <dbReference type="EMBL" id="TQF73508.1"/>
    </source>
</evidence>
<dbReference type="RefSeq" id="WP_142097610.1">
    <property type="nucleotide sequence ID" value="NZ_VIGH01000003.1"/>
</dbReference>
<evidence type="ECO:0000256" key="1">
    <source>
        <dbReference type="SAM" id="SignalP"/>
    </source>
</evidence>
<organism evidence="2 3">
    <name type="scientific">Rhodococcus spelaei</name>
    <dbReference type="NCBI Taxonomy" id="2546320"/>
    <lineage>
        <taxon>Bacteria</taxon>
        <taxon>Bacillati</taxon>
        <taxon>Actinomycetota</taxon>
        <taxon>Actinomycetes</taxon>
        <taxon>Mycobacteriales</taxon>
        <taxon>Nocardiaceae</taxon>
        <taxon>Rhodococcus</taxon>
    </lineage>
</organism>
<evidence type="ECO:0008006" key="4">
    <source>
        <dbReference type="Google" id="ProtNLM"/>
    </source>
</evidence>
<dbReference type="AlphaFoldDB" id="A0A541BMI8"/>